<keyword evidence="4" id="KW-1185">Reference proteome</keyword>
<dbReference type="PROSITE" id="PS50005">
    <property type="entry name" value="TPR"/>
    <property type="match status" value="1"/>
</dbReference>
<dbReference type="EnsemblMetazoa" id="Aqu2.1.27149_001">
    <property type="protein sequence ID" value="Aqu2.1.27149_001"/>
    <property type="gene ID" value="Aqu2.1.27149"/>
</dbReference>
<dbReference type="SUPFAM" id="SSF48452">
    <property type="entry name" value="TPR-like"/>
    <property type="match status" value="2"/>
</dbReference>
<dbReference type="PANTHER" id="PTHR10098:SF108">
    <property type="entry name" value="TETRATRICOPEPTIDE REPEAT PROTEIN 28"/>
    <property type="match status" value="1"/>
</dbReference>
<dbReference type="PANTHER" id="PTHR10098">
    <property type="entry name" value="RAPSYN-RELATED"/>
    <property type="match status" value="1"/>
</dbReference>
<dbReference type="InterPro" id="IPR019734">
    <property type="entry name" value="TPR_rpt"/>
</dbReference>
<dbReference type="Pfam" id="PF13424">
    <property type="entry name" value="TPR_12"/>
    <property type="match status" value="1"/>
</dbReference>
<name>A0A1X7UGR4_AMPQE</name>
<dbReference type="Pfam" id="PF12770">
    <property type="entry name" value="CHAT"/>
    <property type="match status" value="1"/>
</dbReference>
<dbReference type="OMA" id="FYKQSVN"/>
<dbReference type="OrthoDB" id="626167at2759"/>
<reference evidence="3" key="2">
    <citation type="submission" date="2017-05" db="UniProtKB">
        <authorList>
            <consortium name="EnsemblMetazoa"/>
        </authorList>
    </citation>
    <scope>IDENTIFICATION</scope>
</reference>
<dbReference type="Proteomes" id="UP000007879">
    <property type="component" value="Unassembled WGS sequence"/>
</dbReference>
<evidence type="ECO:0000256" key="1">
    <source>
        <dbReference type="PROSITE-ProRule" id="PRU00339"/>
    </source>
</evidence>
<dbReference type="InterPro" id="IPR011990">
    <property type="entry name" value="TPR-like_helical_dom_sf"/>
</dbReference>
<dbReference type="EnsemblMetazoa" id="XM_011406775.2">
    <property type="protein sequence ID" value="XP_011405077.1"/>
    <property type="gene ID" value="LOC105313389"/>
</dbReference>
<feature type="domain" description="CHAT" evidence="2">
    <location>
        <begin position="671"/>
        <end position="961"/>
    </location>
</feature>
<evidence type="ECO:0000313" key="4">
    <source>
        <dbReference type="Proteomes" id="UP000007879"/>
    </source>
</evidence>
<dbReference type="STRING" id="400682.A0A1X7UGR4"/>
<dbReference type="KEGG" id="aqu:105313389"/>
<dbReference type="InParanoid" id="A0A1X7UGR4"/>
<evidence type="ECO:0000259" key="2">
    <source>
        <dbReference type="Pfam" id="PF12770"/>
    </source>
</evidence>
<proteinExistence type="predicted"/>
<dbReference type="AlphaFoldDB" id="A0A1X7UGR4"/>
<reference evidence="4" key="1">
    <citation type="journal article" date="2010" name="Nature">
        <title>The Amphimedon queenslandica genome and the evolution of animal complexity.</title>
        <authorList>
            <person name="Srivastava M."/>
            <person name="Simakov O."/>
            <person name="Chapman J."/>
            <person name="Fahey B."/>
            <person name="Gauthier M.E."/>
            <person name="Mitros T."/>
            <person name="Richards G.S."/>
            <person name="Conaco C."/>
            <person name="Dacre M."/>
            <person name="Hellsten U."/>
            <person name="Larroux C."/>
            <person name="Putnam N.H."/>
            <person name="Stanke M."/>
            <person name="Adamska M."/>
            <person name="Darling A."/>
            <person name="Degnan S.M."/>
            <person name="Oakley T.H."/>
            <person name="Plachetzki D.C."/>
            <person name="Zhai Y."/>
            <person name="Adamski M."/>
            <person name="Calcino A."/>
            <person name="Cummins S.F."/>
            <person name="Goodstein D.M."/>
            <person name="Harris C."/>
            <person name="Jackson D.J."/>
            <person name="Leys S.P."/>
            <person name="Shu S."/>
            <person name="Woodcroft B.J."/>
            <person name="Vervoort M."/>
            <person name="Kosik K.S."/>
            <person name="Manning G."/>
            <person name="Degnan B.M."/>
            <person name="Rokhsar D.S."/>
        </authorList>
    </citation>
    <scope>NUCLEOTIDE SEQUENCE [LARGE SCALE GENOMIC DNA]</scope>
</reference>
<sequence length="962" mass="106952">MASHKVNEPMKEPLLKEDEMKYLSVAHQNVCDLHLKEIWDQLDKIYSQGQEMATNVTLNESDFNDVLKKINELKALNMFAAKHYCEHLLKEFPQIYSSSPSKELVLLYELCDVLFSIGSFSDVIEKLKFLLKKDLSTGMQYSAHLLLGHTHRLIGDIEIAAGCYEKAQQICPKEECNDKYQLTFVHQQLCVYATSQNDKALEALKPLVTCEGLSISTRGTLHQSLGNIYRSIADFHNAQLHFKESIRLGKDEGDAYKVAERKAELGRVYRSSGCHSKALKRQKRFLEYCINHGYVYSVAVCCGYIGFTYYSMGKEEYANALNYLYTRLQFCKTTLDDTAGYRWSLNNIGKVYLGLGEHELCMSLFTESGNIAKRLGNNLGLGTAYGNMGSACRAVGKHEEAIKYHRLYLEIAEKTLDTGGIAIMQNELILDHLFIYNKETAGEKNKANMDKARECAYHAIKTGLEVRGRLSNEDDLLKIGNFEKNQSKTYSLLQFILITQGHHEAALLVAEYSRARALADLVTKKWKHEASPFLSNILDMFDKEGNVFSEHVSMEIASLSAFLGEAHLLLYSIVEDPLKGGTLLYIWHIDPSSSVPCHFNKVPFNQCSNISTESSVFNEEYFAGLMRDLGATSDGVINAVGPNGARDIVPKKSKLAVPAAVNNAVKLKDKFEELYELLIQPTSLHKQGSKGSSTTPVPSLIVVPHGCLFGVPFCALKNPENGQYLVEKFIISFTPSLYLLQITTTRKTEQKGSGLSLLSVGNPTMPLQDISQLPGAEKESKSIMSIIDGCLLCGSEATKERVIECLPRFSIIHLATHAILENSIDDLSESQGTSNGDYSVKGAIILAKSNSLCSGVLTSNEIQDLSLNTELFVLSCCNTAKGKVTGDGILGLSRSLLVAGACSMIVTLWRIQDTSTVLLMNAFYTEYKNSRDGPASLRKSMISLIEQNYKVEHWAAFCYIGK</sequence>
<dbReference type="eggNOG" id="ENOG502S9P6">
    <property type="taxonomic scope" value="Eukaryota"/>
</dbReference>
<keyword evidence="1" id="KW-0802">TPR repeat</keyword>
<dbReference type="SMART" id="SM00028">
    <property type="entry name" value="TPR"/>
    <property type="match status" value="5"/>
</dbReference>
<organism evidence="3">
    <name type="scientific">Amphimedon queenslandica</name>
    <name type="common">Sponge</name>
    <dbReference type="NCBI Taxonomy" id="400682"/>
    <lineage>
        <taxon>Eukaryota</taxon>
        <taxon>Metazoa</taxon>
        <taxon>Porifera</taxon>
        <taxon>Demospongiae</taxon>
        <taxon>Heteroscleromorpha</taxon>
        <taxon>Haplosclerida</taxon>
        <taxon>Niphatidae</taxon>
        <taxon>Amphimedon</taxon>
    </lineage>
</organism>
<dbReference type="InterPro" id="IPR024983">
    <property type="entry name" value="CHAT_dom"/>
</dbReference>
<gene>
    <name evidence="3" type="primary">105313389</name>
</gene>
<accession>A0A1X7UGR4</accession>
<protein>
    <recommendedName>
        <fullName evidence="2">CHAT domain-containing protein</fullName>
    </recommendedName>
</protein>
<evidence type="ECO:0000313" key="3">
    <source>
        <dbReference type="EnsemblMetazoa" id="Aqu2.1.27149_001"/>
    </source>
</evidence>
<dbReference type="Gene3D" id="1.25.40.10">
    <property type="entry name" value="Tetratricopeptide repeat domain"/>
    <property type="match status" value="2"/>
</dbReference>
<feature type="repeat" description="TPR" evidence="1">
    <location>
        <begin position="141"/>
        <end position="174"/>
    </location>
</feature>